<evidence type="ECO:0000256" key="16">
    <source>
        <dbReference type="ARBA" id="ARBA00034104"/>
    </source>
</evidence>
<accession>A0A226EXH1</accession>
<keyword evidence="2" id="KW-0813">Transport</keyword>
<organism evidence="19 20">
    <name type="scientific">Folsomia candida</name>
    <name type="common">Springtail</name>
    <dbReference type="NCBI Taxonomy" id="158441"/>
    <lineage>
        <taxon>Eukaryota</taxon>
        <taxon>Metazoa</taxon>
        <taxon>Ecdysozoa</taxon>
        <taxon>Arthropoda</taxon>
        <taxon>Hexapoda</taxon>
        <taxon>Collembola</taxon>
        <taxon>Entomobryomorpha</taxon>
        <taxon>Isotomoidea</taxon>
        <taxon>Isotomidae</taxon>
        <taxon>Proisotominae</taxon>
        <taxon>Folsomia</taxon>
    </lineage>
</organism>
<dbReference type="EMBL" id="LNIX01000001">
    <property type="protein sequence ID" value="OXA61857.1"/>
    <property type="molecule type" value="Genomic_DNA"/>
</dbReference>
<evidence type="ECO:0000256" key="4">
    <source>
        <dbReference type="ARBA" id="ARBA00022692"/>
    </source>
</evidence>
<dbReference type="Gene3D" id="1.20.58.390">
    <property type="entry name" value="Neurotransmitter-gated ion-channel transmembrane domain"/>
    <property type="match status" value="2"/>
</dbReference>
<evidence type="ECO:0000259" key="18">
    <source>
        <dbReference type="Pfam" id="PF02932"/>
    </source>
</evidence>
<evidence type="ECO:0000256" key="2">
    <source>
        <dbReference type="ARBA" id="ARBA00022448"/>
    </source>
</evidence>
<evidence type="ECO:0000256" key="1">
    <source>
        <dbReference type="ARBA" id="ARBA00009237"/>
    </source>
</evidence>
<keyword evidence="10" id="KW-1015">Disulfide bond</keyword>
<reference evidence="19 20" key="1">
    <citation type="submission" date="2015-12" db="EMBL/GenBank/DDBJ databases">
        <title>The genome of Folsomia candida.</title>
        <authorList>
            <person name="Faddeeva A."/>
            <person name="Derks M.F."/>
            <person name="Anvar Y."/>
            <person name="Smit S."/>
            <person name="Van Straalen N."/>
            <person name="Roelofs D."/>
        </authorList>
    </citation>
    <scope>NUCLEOTIDE SEQUENCE [LARGE SCALE GENOMIC DNA]</scope>
    <source>
        <strain evidence="19 20">VU population</strain>
        <tissue evidence="19">Whole body</tissue>
    </source>
</reference>
<sequence>MYEFLMLFTMVLVTLSISVTVLNLNVHFRSPSTHKMSPWVKKVFLELMPRFLCMKRPEYRPIYAYEGDFTATSATAGNNDYGMNFGTGGAYDTSPRTEESSVDHSRRMKSFSDDSCGGLGMPFSPEISAALKSVQFIAQHIKEADKDNEVIEDWKYVAMVLDRLFLWIFTLACVLGTCLIILQAPSLYDDRSPIDQVLSEIYFQRTSVEKPKNHVTQ</sequence>
<keyword evidence="7" id="KW-0770">Synapse</keyword>
<dbReference type="SUPFAM" id="SSF90112">
    <property type="entry name" value="Neurotransmitter-gated ion-channel transmembrane pore"/>
    <property type="match status" value="1"/>
</dbReference>
<feature type="transmembrane region" description="Helical" evidence="17">
    <location>
        <begin position="6"/>
        <end position="26"/>
    </location>
</feature>
<keyword evidence="12" id="KW-0325">Glycoprotein</keyword>
<evidence type="ECO:0000313" key="19">
    <source>
        <dbReference type="EMBL" id="OXA61857.1"/>
    </source>
</evidence>
<keyword evidence="13" id="KW-0628">Postsynaptic cell membrane</keyword>
<evidence type="ECO:0000256" key="10">
    <source>
        <dbReference type="ARBA" id="ARBA00023157"/>
    </source>
</evidence>
<evidence type="ECO:0000256" key="12">
    <source>
        <dbReference type="ARBA" id="ARBA00023180"/>
    </source>
</evidence>
<keyword evidence="11 19" id="KW-0675">Receptor</keyword>
<evidence type="ECO:0000256" key="13">
    <source>
        <dbReference type="ARBA" id="ARBA00023257"/>
    </source>
</evidence>
<evidence type="ECO:0000256" key="14">
    <source>
        <dbReference type="ARBA" id="ARBA00023286"/>
    </source>
</evidence>
<keyword evidence="8" id="KW-0406">Ion transport</keyword>
<dbReference type="GO" id="GO:0045211">
    <property type="term" value="C:postsynaptic membrane"/>
    <property type="evidence" value="ECO:0007669"/>
    <property type="project" value="UniProtKB-SubCell"/>
</dbReference>
<evidence type="ECO:0000256" key="11">
    <source>
        <dbReference type="ARBA" id="ARBA00023170"/>
    </source>
</evidence>
<dbReference type="OrthoDB" id="5975154at2759"/>
<evidence type="ECO:0000256" key="7">
    <source>
        <dbReference type="ARBA" id="ARBA00023018"/>
    </source>
</evidence>
<evidence type="ECO:0000256" key="3">
    <source>
        <dbReference type="ARBA" id="ARBA00022475"/>
    </source>
</evidence>
<evidence type="ECO:0000313" key="20">
    <source>
        <dbReference type="Proteomes" id="UP000198287"/>
    </source>
</evidence>
<evidence type="ECO:0000256" key="5">
    <source>
        <dbReference type="ARBA" id="ARBA00022729"/>
    </source>
</evidence>
<dbReference type="GO" id="GO:0098655">
    <property type="term" value="P:monoatomic cation transmembrane transport"/>
    <property type="evidence" value="ECO:0007669"/>
    <property type="project" value="UniProtKB-ARBA"/>
</dbReference>
<dbReference type="InterPro" id="IPR038050">
    <property type="entry name" value="Neuro_actylchol_rec"/>
</dbReference>
<evidence type="ECO:0000256" key="17">
    <source>
        <dbReference type="SAM" id="Phobius"/>
    </source>
</evidence>
<keyword evidence="15" id="KW-0407">Ion channel</keyword>
<dbReference type="InterPro" id="IPR036719">
    <property type="entry name" value="Neuro-gated_channel_TM_sf"/>
</dbReference>
<evidence type="ECO:0000256" key="8">
    <source>
        <dbReference type="ARBA" id="ARBA00023065"/>
    </source>
</evidence>
<feature type="domain" description="Neurotransmitter-gated ion-channel transmembrane" evidence="18">
    <location>
        <begin position="6"/>
        <end position="180"/>
    </location>
</feature>
<dbReference type="InterPro" id="IPR006029">
    <property type="entry name" value="Neurotrans-gated_channel_TM"/>
</dbReference>
<dbReference type="Proteomes" id="UP000198287">
    <property type="component" value="Unassembled WGS sequence"/>
</dbReference>
<comment type="caution">
    <text evidence="19">The sequence shown here is derived from an EMBL/GenBank/DDBJ whole genome shotgun (WGS) entry which is preliminary data.</text>
</comment>
<evidence type="ECO:0000256" key="15">
    <source>
        <dbReference type="ARBA" id="ARBA00023303"/>
    </source>
</evidence>
<keyword evidence="20" id="KW-1185">Reference proteome</keyword>
<comment type="similarity">
    <text evidence="1">Belongs to the ligand-gated ion channel (TC 1.A.9) family. Acetylcholine receptor (TC 1.A.9.1) subfamily.</text>
</comment>
<dbReference type="Pfam" id="PF02932">
    <property type="entry name" value="Neur_chan_memb"/>
    <property type="match status" value="1"/>
</dbReference>
<keyword evidence="6 17" id="KW-1133">Transmembrane helix</keyword>
<evidence type="ECO:0000256" key="6">
    <source>
        <dbReference type="ARBA" id="ARBA00022989"/>
    </source>
</evidence>
<gene>
    <name evidence="19" type="ORF">Fcan01_02388</name>
</gene>
<keyword evidence="9 17" id="KW-0472">Membrane</keyword>
<feature type="transmembrane region" description="Helical" evidence="17">
    <location>
        <begin position="164"/>
        <end position="184"/>
    </location>
</feature>
<keyword evidence="3" id="KW-1003">Cell membrane</keyword>
<dbReference type="AlphaFoldDB" id="A0A226EXH1"/>
<keyword evidence="4 17" id="KW-0812">Transmembrane</keyword>
<dbReference type="OMA" id="LYESHEP"/>
<comment type="subcellular location">
    <subcellularLocation>
        <location evidence="16">Postsynaptic cell membrane</location>
        <topology evidence="16">Multi-pass membrane protein</topology>
    </subcellularLocation>
</comment>
<dbReference type="FunFam" id="1.20.58.390:FF:000022">
    <property type="entry name" value="Nicotinic acetylcholine receptor subunit alpha4"/>
    <property type="match status" value="1"/>
</dbReference>
<evidence type="ECO:0000256" key="9">
    <source>
        <dbReference type="ARBA" id="ARBA00023136"/>
    </source>
</evidence>
<protein>
    <submittedName>
        <fullName evidence="19">Acetylcholine receptor subunit beta-like 2</fullName>
    </submittedName>
</protein>
<keyword evidence="5" id="KW-0732">Signal</keyword>
<keyword evidence="14" id="KW-1071">Ligand-gated ion channel</keyword>
<name>A0A226EXH1_FOLCA</name>
<dbReference type="GO" id="GO:0007271">
    <property type="term" value="P:synaptic transmission, cholinergic"/>
    <property type="evidence" value="ECO:0007669"/>
    <property type="project" value="UniProtKB-ARBA"/>
</dbReference>
<proteinExistence type="inferred from homology"/>